<dbReference type="AlphaFoldDB" id="A0A3B6I328"/>
<dbReference type="SUPFAM" id="SSF57850">
    <property type="entry name" value="RING/U-box"/>
    <property type="match status" value="1"/>
</dbReference>
<dbReference type="EnsemblPlants" id="TraesCS4A02G464300.1">
    <property type="protein sequence ID" value="TraesCS4A02G464300.1.cds1"/>
    <property type="gene ID" value="TraesCS4A02G464300"/>
</dbReference>
<protein>
    <recommendedName>
        <fullName evidence="6">RING-type domain-containing protein</fullName>
    </recommendedName>
</protein>
<dbReference type="Gramene" id="TraesCS4A03G1167100.1">
    <property type="protein sequence ID" value="TraesCS4A03G1167100.1.CDS1"/>
    <property type="gene ID" value="TraesCS4A03G1167100"/>
</dbReference>
<keyword evidence="2 4" id="KW-0863">Zinc-finger</keyword>
<keyword evidence="3" id="KW-0862">Zinc</keyword>
<keyword evidence="5" id="KW-0732">Signal</keyword>
<keyword evidence="1" id="KW-0479">Metal-binding</keyword>
<dbReference type="Gene3D" id="3.30.40.10">
    <property type="entry name" value="Zinc/RING finger domain, C3HC4 (zinc finger)"/>
    <property type="match status" value="1"/>
</dbReference>
<reference evidence="7" key="2">
    <citation type="submission" date="2018-10" db="UniProtKB">
        <authorList>
            <consortium name="EnsemblPlants"/>
        </authorList>
    </citation>
    <scope>IDENTIFICATION</scope>
</reference>
<evidence type="ECO:0000256" key="1">
    <source>
        <dbReference type="ARBA" id="ARBA00022723"/>
    </source>
</evidence>
<dbReference type="RefSeq" id="XP_044361456.1">
    <property type="nucleotide sequence ID" value="XM_044505521.1"/>
</dbReference>
<dbReference type="GO" id="GO:0061630">
    <property type="term" value="F:ubiquitin protein ligase activity"/>
    <property type="evidence" value="ECO:0000318"/>
    <property type="project" value="GO_Central"/>
</dbReference>
<dbReference type="SMR" id="A0A3B6I328"/>
<evidence type="ECO:0000256" key="4">
    <source>
        <dbReference type="PROSITE-ProRule" id="PRU00175"/>
    </source>
</evidence>
<dbReference type="Gramene" id="TraesCS4A02G464300.1">
    <property type="protein sequence ID" value="TraesCS4A02G464300.1.cds1"/>
    <property type="gene ID" value="TraesCS4A02G464300"/>
</dbReference>
<evidence type="ECO:0000256" key="5">
    <source>
        <dbReference type="SAM" id="SignalP"/>
    </source>
</evidence>
<evidence type="ECO:0000256" key="2">
    <source>
        <dbReference type="ARBA" id="ARBA00022771"/>
    </source>
</evidence>
<dbReference type="CDD" id="cd16448">
    <property type="entry name" value="RING-H2"/>
    <property type="match status" value="1"/>
</dbReference>
<feature type="signal peptide" evidence="5">
    <location>
        <begin position="1"/>
        <end position="29"/>
    </location>
</feature>
<dbReference type="InterPro" id="IPR001841">
    <property type="entry name" value="Znf_RING"/>
</dbReference>
<dbReference type="PANTHER" id="PTHR45969:SF1">
    <property type="entry name" value="OS06G0109100 PROTEIN"/>
    <property type="match status" value="1"/>
</dbReference>
<dbReference type="GO" id="GO:0008270">
    <property type="term" value="F:zinc ion binding"/>
    <property type="evidence" value="ECO:0007669"/>
    <property type="project" value="UniProtKB-KW"/>
</dbReference>
<reference evidence="7" key="1">
    <citation type="submission" date="2018-08" db="EMBL/GenBank/DDBJ databases">
        <authorList>
            <person name="Rossello M."/>
        </authorList>
    </citation>
    <scope>NUCLEOTIDE SEQUENCE [LARGE SCALE GENOMIC DNA]</scope>
    <source>
        <strain evidence="7">cv. Chinese Spring</strain>
    </source>
</reference>
<feature type="chain" id="PRO_5043175284" description="RING-type domain-containing protein" evidence="5">
    <location>
        <begin position="30"/>
        <end position="174"/>
    </location>
</feature>
<dbReference type="InterPro" id="IPR013083">
    <property type="entry name" value="Znf_RING/FYVE/PHD"/>
</dbReference>
<name>A0A3B6I328_WHEAT</name>
<dbReference type="PANTHER" id="PTHR45969">
    <property type="entry name" value="RING ZINC FINGER PROTEIN-RELATED"/>
    <property type="match status" value="1"/>
</dbReference>
<dbReference type="OrthoDB" id="8062037at2759"/>
<dbReference type="SMART" id="SM00184">
    <property type="entry name" value="RING"/>
    <property type="match status" value="1"/>
</dbReference>
<dbReference type="GeneID" id="123083486"/>
<dbReference type="Pfam" id="PF13639">
    <property type="entry name" value="zf-RING_2"/>
    <property type="match status" value="1"/>
</dbReference>
<dbReference type="STRING" id="4565.A0A3B6I328"/>
<feature type="domain" description="RING-type" evidence="6">
    <location>
        <begin position="108"/>
        <end position="151"/>
    </location>
</feature>
<dbReference type="Gramene" id="TraesNOR4A03G02232580.1">
    <property type="protein sequence ID" value="TraesNOR4A03G02232580.1.CDS1"/>
    <property type="gene ID" value="TraesNOR4A03G02232580"/>
</dbReference>
<dbReference type="OMA" id="PEGCCVC"/>
<dbReference type="GO" id="GO:0016567">
    <property type="term" value="P:protein ubiquitination"/>
    <property type="evidence" value="ECO:0000318"/>
    <property type="project" value="GO_Central"/>
</dbReference>
<evidence type="ECO:0000313" key="8">
    <source>
        <dbReference type="Proteomes" id="UP000019116"/>
    </source>
</evidence>
<sequence length="174" mass="19365">MGFPAVYSEMPRLLLNLLFLLGHLRRLSSWLLRLVGAGVDDDLCFDYSDAPDFAHFADHHHQHHQEQYQQRDHGHGLEELEEHSPAVRFDALPSDGDDGTTPLLPEGCAVCLGDFHGAARVRRPRGCRHVFHRGCLDRWAAHGHRTCPLCRASLLPPAPAPLSPVLLPMPLPAS</sequence>
<evidence type="ECO:0000259" key="6">
    <source>
        <dbReference type="PROSITE" id="PS50089"/>
    </source>
</evidence>
<keyword evidence="8" id="KW-1185">Reference proteome</keyword>
<proteinExistence type="predicted"/>
<dbReference type="PROSITE" id="PS50089">
    <property type="entry name" value="ZF_RING_2"/>
    <property type="match status" value="1"/>
</dbReference>
<dbReference type="PaxDb" id="4565-Traes_4AL_E57064EF0.1"/>
<evidence type="ECO:0000256" key="3">
    <source>
        <dbReference type="ARBA" id="ARBA00022833"/>
    </source>
</evidence>
<evidence type="ECO:0000313" key="7">
    <source>
        <dbReference type="EnsemblPlants" id="TraesCS4A02G464300.1.cds1"/>
    </source>
</evidence>
<gene>
    <name evidence="7" type="primary">LOC123083486</name>
</gene>
<organism evidence="7">
    <name type="scientific">Triticum aestivum</name>
    <name type="common">Wheat</name>
    <dbReference type="NCBI Taxonomy" id="4565"/>
    <lineage>
        <taxon>Eukaryota</taxon>
        <taxon>Viridiplantae</taxon>
        <taxon>Streptophyta</taxon>
        <taxon>Embryophyta</taxon>
        <taxon>Tracheophyta</taxon>
        <taxon>Spermatophyta</taxon>
        <taxon>Magnoliopsida</taxon>
        <taxon>Liliopsida</taxon>
        <taxon>Poales</taxon>
        <taxon>Poaceae</taxon>
        <taxon>BOP clade</taxon>
        <taxon>Pooideae</taxon>
        <taxon>Triticodae</taxon>
        <taxon>Triticeae</taxon>
        <taxon>Triticinae</taxon>
        <taxon>Triticum</taxon>
    </lineage>
</organism>
<accession>A0A3B6I328</accession>
<dbReference type="Proteomes" id="UP000019116">
    <property type="component" value="Chromosome 4A"/>
</dbReference>